<dbReference type="Gene3D" id="3.40.50.2000">
    <property type="entry name" value="Glycogen Phosphorylase B"/>
    <property type="match status" value="2"/>
</dbReference>
<proteinExistence type="predicted"/>
<dbReference type="PANTHER" id="PTHR45947:SF14">
    <property type="entry name" value="SLL1723 PROTEIN"/>
    <property type="match status" value="1"/>
</dbReference>
<feature type="domain" description="Glycosyl transferase family 1" evidence="1">
    <location>
        <begin position="188"/>
        <end position="337"/>
    </location>
</feature>
<feature type="non-terminal residue" evidence="2">
    <location>
        <position position="1"/>
    </location>
</feature>
<name>A0A928ZWV7_LEPEC</name>
<dbReference type="GO" id="GO:0016757">
    <property type="term" value="F:glycosyltransferase activity"/>
    <property type="evidence" value="ECO:0007669"/>
    <property type="project" value="InterPro"/>
</dbReference>
<organism evidence="2 3">
    <name type="scientific">Leptolyngbya cf. ectocarpi LEGE 11479</name>
    <dbReference type="NCBI Taxonomy" id="1828722"/>
    <lineage>
        <taxon>Bacteria</taxon>
        <taxon>Bacillati</taxon>
        <taxon>Cyanobacteriota</taxon>
        <taxon>Cyanophyceae</taxon>
        <taxon>Leptolyngbyales</taxon>
        <taxon>Leptolyngbyaceae</taxon>
        <taxon>Leptolyngbya group</taxon>
        <taxon>Leptolyngbya</taxon>
    </lineage>
</organism>
<dbReference type="InterPro" id="IPR001296">
    <property type="entry name" value="Glyco_trans_1"/>
</dbReference>
<dbReference type="Pfam" id="PF00534">
    <property type="entry name" value="Glycos_transf_1"/>
    <property type="match status" value="1"/>
</dbReference>
<dbReference type="Proteomes" id="UP000615026">
    <property type="component" value="Unassembled WGS sequence"/>
</dbReference>
<evidence type="ECO:0000259" key="1">
    <source>
        <dbReference type="Pfam" id="PF00534"/>
    </source>
</evidence>
<dbReference type="InterPro" id="IPR050194">
    <property type="entry name" value="Glycosyltransferase_grp1"/>
</dbReference>
<evidence type="ECO:0000313" key="2">
    <source>
        <dbReference type="EMBL" id="MBE9068926.1"/>
    </source>
</evidence>
<comment type="caution">
    <text evidence="2">The sequence shown here is derived from an EMBL/GenBank/DDBJ whole genome shotgun (WGS) entry which is preliminary data.</text>
</comment>
<gene>
    <name evidence="2" type="ORF">IQ260_19975</name>
</gene>
<reference evidence="2" key="1">
    <citation type="submission" date="2020-10" db="EMBL/GenBank/DDBJ databases">
        <authorList>
            <person name="Castelo-Branco R."/>
            <person name="Eusebio N."/>
            <person name="Adriana R."/>
            <person name="Vieira A."/>
            <person name="Brugerolle De Fraissinette N."/>
            <person name="Rezende De Castro R."/>
            <person name="Schneider M.P."/>
            <person name="Vasconcelos V."/>
            <person name="Leao P.N."/>
        </authorList>
    </citation>
    <scope>NUCLEOTIDE SEQUENCE</scope>
    <source>
        <strain evidence="2">LEGE 11479</strain>
    </source>
</reference>
<keyword evidence="3" id="KW-1185">Reference proteome</keyword>
<protein>
    <submittedName>
        <fullName evidence="2">Glycosyltransferase family 4 protein</fullName>
    </submittedName>
</protein>
<sequence length="395" mass="44487">VQIFSLRHPLEQDTYPDMAKVKAPVTYLPSLLPTFNQDQEKELINAQVELFEQNSETYVQTLKLYLNRDQDQKYNEFLQGGCLAWKLQNLGITHLHAHFAGLPAATVEIAQAFSGVSYSMTVHTQDIYLSDKALLDRRMAKAEFIVTCSEHNRQYLERISTSETPIHMAYHGIDINCFSPRPRTQSLDVPLILSAGRLCENSGFSYLLKACHLLKQKDISFNCKIIGDGPSKDFLQQQINELGLGEHVILLDELSQEQLIEYYQQATLFVLPYLVNDNGERDGIPSVLLEAMAMELPVVSTHILGISELIQSHYNGILVTEKDSLSLAQALESLLIRLEFGKTLGKTSRLIVLDKFGLTSNVSVIKDSLLRATEQLMGSYSQSHILENWLRLAAS</sequence>
<dbReference type="AlphaFoldDB" id="A0A928ZWV7"/>
<dbReference type="PANTHER" id="PTHR45947">
    <property type="entry name" value="SULFOQUINOVOSYL TRANSFERASE SQD2"/>
    <property type="match status" value="1"/>
</dbReference>
<accession>A0A928ZWV7</accession>
<evidence type="ECO:0000313" key="3">
    <source>
        <dbReference type="Proteomes" id="UP000615026"/>
    </source>
</evidence>
<dbReference type="SUPFAM" id="SSF53756">
    <property type="entry name" value="UDP-Glycosyltransferase/glycogen phosphorylase"/>
    <property type="match status" value="1"/>
</dbReference>
<dbReference type="EMBL" id="JADEXP010000215">
    <property type="protein sequence ID" value="MBE9068926.1"/>
    <property type="molecule type" value="Genomic_DNA"/>
</dbReference>
<dbReference type="CDD" id="cd03801">
    <property type="entry name" value="GT4_PimA-like"/>
    <property type="match status" value="1"/>
</dbReference>
<dbReference type="RefSeq" id="WP_193994850.1">
    <property type="nucleotide sequence ID" value="NZ_JADEXP010000215.1"/>
</dbReference>